<feature type="transmembrane region" description="Helical" evidence="6">
    <location>
        <begin position="65"/>
        <end position="86"/>
    </location>
</feature>
<protein>
    <recommendedName>
        <fullName evidence="9">Major facilitator superfamily (MFS) profile domain-containing protein</fullName>
    </recommendedName>
</protein>
<comment type="caution">
    <text evidence="7">The sequence shown here is derived from an EMBL/GenBank/DDBJ whole genome shotgun (WGS) entry which is preliminary data.</text>
</comment>
<keyword evidence="2" id="KW-0813">Transport</keyword>
<feature type="transmembrane region" description="Helical" evidence="6">
    <location>
        <begin position="235"/>
        <end position="259"/>
    </location>
</feature>
<dbReference type="Pfam" id="PF07690">
    <property type="entry name" value="MFS_1"/>
    <property type="match status" value="1"/>
</dbReference>
<dbReference type="InterPro" id="IPR036259">
    <property type="entry name" value="MFS_trans_sf"/>
</dbReference>
<organism evidence="7 8">
    <name type="scientific">Blepharisma stoltei</name>
    <dbReference type="NCBI Taxonomy" id="1481888"/>
    <lineage>
        <taxon>Eukaryota</taxon>
        <taxon>Sar</taxon>
        <taxon>Alveolata</taxon>
        <taxon>Ciliophora</taxon>
        <taxon>Postciliodesmatophora</taxon>
        <taxon>Heterotrichea</taxon>
        <taxon>Heterotrichida</taxon>
        <taxon>Blepharismidae</taxon>
        <taxon>Blepharisma</taxon>
    </lineage>
</organism>
<gene>
    <name evidence="7" type="ORF">BSTOLATCC_MIC44180</name>
</gene>
<feature type="transmembrane region" description="Helical" evidence="6">
    <location>
        <begin position="156"/>
        <end position="175"/>
    </location>
</feature>
<keyword evidence="8" id="KW-1185">Reference proteome</keyword>
<reference evidence="7" key="1">
    <citation type="submission" date="2021-09" db="EMBL/GenBank/DDBJ databases">
        <authorList>
            <consortium name="AG Swart"/>
            <person name="Singh M."/>
            <person name="Singh A."/>
            <person name="Seah K."/>
            <person name="Emmerich C."/>
        </authorList>
    </citation>
    <scope>NUCLEOTIDE SEQUENCE</scope>
    <source>
        <strain evidence="7">ATCC30299</strain>
    </source>
</reference>
<dbReference type="GO" id="GO:0022857">
    <property type="term" value="F:transmembrane transporter activity"/>
    <property type="evidence" value="ECO:0007669"/>
    <property type="project" value="InterPro"/>
</dbReference>
<feature type="transmembrane region" description="Helical" evidence="6">
    <location>
        <begin position="92"/>
        <end position="118"/>
    </location>
</feature>
<feature type="transmembrane region" description="Helical" evidence="6">
    <location>
        <begin position="366"/>
        <end position="385"/>
    </location>
</feature>
<feature type="transmembrane region" description="Helical" evidence="6">
    <location>
        <begin position="266"/>
        <end position="290"/>
    </location>
</feature>
<accession>A0AAU9JSN0</accession>
<dbReference type="InterPro" id="IPR050930">
    <property type="entry name" value="MFS_Vesicular_Transporter"/>
</dbReference>
<dbReference type="AlphaFoldDB" id="A0AAU9JSN0"/>
<feature type="transmembrane region" description="Helical" evidence="6">
    <location>
        <begin position="33"/>
        <end position="53"/>
    </location>
</feature>
<dbReference type="EMBL" id="CAJZBQ010000044">
    <property type="protein sequence ID" value="CAG9327547.1"/>
    <property type="molecule type" value="Genomic_DNA"/>
</dbReference>
<evidence type="ECO:0000256" key="1">
    <source>
        <dbReference type="ARBA" id="ARBA00004141"/>
    </source>
</evidence>
<evidence type="ECO:0000256" key="3">
    <source>
        <dbReference type="ARBA" id="ARBA00022692"/>
    </source>
</evidence>
<dbReference type="PANTHER" id="PTHR23506:SF26">
    <property type="entry name" value="MFS-TYPE TRANSPORTER SLC18B1"/>
    <property type="match status" value="1"/>
</dbReference>
<evidence type="ECO:0000313" key="7">
    <source>
        <dbReference type="EMBL" id="CAG9327547.1"/>
    </source>
</evidence>
<comment type="subcellular location">
    <subcellularLocation>
        <location evidence="1">Membrane</location>
        <topology evidence="1">Multi-pass membrane protein</topology>
    </subcellularLocation>
</comment>
<feature type="transmembrane region" description="Helical" evidence="6">
    <location>
        <begin position="296"/>
        <end position="318"/>
    </location>
</feature>
<dbReference type="SUPFAM" id="SSF103473">
    <property type="entry name" value="MFS general substrate transporter"/>
    <property type="match status" value="1"/>
</dbReference>
<evidence type="ECO:0000256" key="2">
    <source>
        <dbReference type="ARBA" id="ARBA00022448"/>
    </source>
</evidence>
<evidence type="ECO:0008006" key="9">
    <source>
        <dbReference type="Google" id="ProtNLM"/>
    </source>
</evidence>
<evidence type="ECO:0000256" key="5">
    <source>
        <dbReference type="ARBA" id="ARBA00023136"/>
    </source>
</evidence>
<dbReference type="Proteomes" id="UP001162131">
    <property type="component" value="Unassembled WGS sequence"/>
</dbReference>
<sequence length="417" mass="46550">MFKIGIFPLIATVFFSYYSSIAALPIIEDSTDSPTRGVVTLAYVLGFLLAPYVADHLKHVRRRNYLISSVLLVIFGVAIYPIAAYLTPALCIIWLAISIVFISLGAVGFYVPALTLLLAHDPKNIYLLFPVAEFSWDLGYTFGLTMPLYLSEKEHFLFYFLSCTLLLALVFIFTLKYVKKTPREDDENLDLEIKDLIKENEILLDCMVIIFVVAAARCIDPVLDGILEDSDRDDGTITIFIVGSSIVSFVVTGIFCLFLEKIDRKVIMLLGIIGAIIGLILIGIVNTIIGEYNPCLLYGLIFLDFGMSVGTASGFPIITGTAMNKIGLKLTDRVVDLIAGIYVTAIMLGAALGPAMMIWLTYYMEYYHAAIIWFGLGIIVAIIYIRHTWHGFVTLPRKQKELEKEKLIKEEIQSDNN</sequence>
<evidence type="ECO:0000256" key="6">
    <source>
        <dbReference type="SAM" id="Phobius"/>
    </source>
</evidence>
<dbReference type="GO" id="GO:0016020">
    <property type="term" value="C:membrane"/>
    <property type="evidence" value="ECO:0007669"/>
    <property type="project" value="UniProtKB-SubCell"/>
</dbReference>
<keyword evidence="4 6" id="KW-1133">Transmembrane helix</keyword>
<dbReference type="InterPro" id="IPR011701">
    <property type="entry name" value="MFS"/>
</dbReference>
<dbReference type="PANTHER" id="PTHR23506">
    <property type="entry name" value="GH10249P"/>
    <property type="match status" value="1"/>
</dbReference>
<keyword evidence="3 6" id="KW-0812">Transmembrane</keyword>
<feature type="transmembrane region" description="Helical" evidence="6">
    <location>
        <begin position="339"/>
        <end position="360"/>
    </location>
</feature>
<evidence type="ECO:0000256" key="4">
    <source>
        <dbReference type="ARBA" id="ARBA00022989"/>
    </source>
</evidence>
<keyword evidence="5 6" id="KW-0472">Membrane</keyword>
<name>A0AAU9JSN0_9CILI</name>
<dbReference type="Gene3D" id="1.20.1250.20">
    <property type="entry name" value="MFS general substrate transporter like domains"/>
    <property type="match status" value="2"/>
</dbReference>
<evidence type="ECO:0000313" key="8">
    <source>
        <dbReference type="Proteomes" id="UP001162131"/>
    </source>
</evidence>
<proteinExistence type="predicted"/>